<dbReference type="PROSITE" id="PS50110">
    <property type="entry name" value="RESPONSE_REGULATORY"/>
    <property type="match status" value="1"/>
</dbReference>
<dbReference type="RefSeq" id="WP_200353160.1">
    <property type="nucleotide sequence ID" value="NZ_BAABHZ010000002.1"/>
</dbReference>
<dbReference type="SMART" id="SM00448">
    <property type="entry name" value="REC"/>
    <property type="match status" value="1"/>
</dbReference>
<dbReference type="Proteomes" id="UP000600139">
    <property type="component" value="Unassembled WGS sequence"/>
</dbReference>
<dbReference type="EMBL" id="JAENIK010000013">
    <property type="protein sequence ID" value="MBK1818211.1"/>
    <property type="molecule type" value="Genomic_DNA"/>
</dbReference>
<dbReference type="Pfam" id="PF00072">
    <property type="entry name" value="Response_reg"/>
    <property type="match status" value="1"/>
</dbReference>
<feature type="domain" description="Response regulatory" evidence="4">
    <location>
        <begin position="23"/>
        <end position="137"/>
    </location>
</feature>
<dbReference type="AlphaFoldDB" id="A0A934VDN2"/>
<dbReference type="PANTHER" id="PTHR44591:SF3">
    <property type="entry name" value="RESPONSE REGULATORY DOMAIN-CONTAINING PROTEIN"/>
    <property type="match status" value="1"/>
</dbReference>
<feature type="modified residue" description="4-aspartylphosphate" evidence="2">
    <location>
        <position position="72"/>
    </location>
</feature>
<feature type="region of interest" description="Disordered" evidence="3">
    <location>
        <begin position="1"/>
        <end position="20"/>
    </location>
</feature>
<evidence type="ECO:0000256" key="1">
    <source>
        <dbReference type="ARBA" id="ARBA00022553"/>
    </source>
</evidence>
<evidence type="ECO:0000313" key="5">
    <source>
        <dbReference type="EMBL" id="MBK1818211.1"/>
    </source>
</evidence>
<protein>
    <submittedName>
        <fullName evidence="5">Response regulator</fullName>
    </submittedName>
</protein>
<dbReference type="InterPro" id="IPR050595">
    <property type="entry name" value="Bact_response_regulator"/>
</dbReference>
<evidence type="ECO:0000256" key="3">
    <source>
        <dbReference type="SAM" id="MobiDB-lite"/>
    </source>
</evidence>
<gene>
    <name evidence="5" type="ORF">JIN84_21485</name>
</gene>
<evidence type="ECO:0000259" key="4">
    <source>
        <dbReference type="PROSITE" id="PS50110"/>
    </source>
</evidence>
<dbReference type="PANTHER" id="PTHR44591">
    <property type="entry name" value="STRESS RESPONSE REGULATOR PROTEIN 1"/>
    <property type="match status" value="1"/>
</dbReference>
<dbReference type="Gene3D" id="3.40.50.2300">
    <property type="match status" value="1"/>
</dbReference>
<evidence type="ECO:0000256" key="2">
    <source>
        <dbReference type="PROSITE-ProRule" id="PRU00169"/>
    </source>
</evidence>
<accession>A0A934VDN2</accession>
<dbReference type="InterPro" id="IPR001789">
    <property type="entry name" value="Sig_transdc_resp-reg_receiver"/>
</dbReference>
<proteinExistence type="predicted"/>
<comment type="caution">
    <text evidence="5">The sequence shown here is derived from an EMBL/GenBank/DDBJ whole genome shotgun (WGS) entry which is preliminary data.</text>
</comment>
<dbReference type="InterPro" id="IPR011006">
    <property type="entry name" value="CheY-like_superfamily"/>
</dbReference>
<evidence type="ECO:0000313" key="6">
    <source>
        <dbReference type="Proteomes" id="UP000600139"/>
    </source>
</evidence>
<dbReference type="GO" id="GO:0000160">
    <property type="term" value="P:phosphorelay signal transduction system"/>
    <property type="evidence" value="ECO:0007669"/>
    <property type="project" value="InterPro"/>
</dbReference>
<keyword evidence="1 2" id="KW-0597">Phosphoprotein</keyword>
<reference evidence="5" key="1">
    <citation type="submission" date="2021-01" db="EMBL/GenBank/DDBJ databases">
        <title>Modified the classification status of verrucomicrobia.</title>
        <authorList>
            <person name="Feng X."/>
        </authorList>
    </citation>
    <scope>NUCLEOTIDE SEQUENCE</scope>
    <source>
        <strain evidence="5">JCM 18052</strain>
    </source>
</reference>
<dbReference type="SUPFAM" id="SSF52172">
    <property type="entry name" value="CheY-like"/>
    <property type="match status" value="1"/>
</dbReference>
<sequence length="143" mass="15952">METEQSHVNQDIRFSPAPPDPTRILVADDSRNAADILGVFLRIEGYEVAVAYDGREAIELAATFAPKLVFLDLGMPGLDGLETARELRRRYPEIFLAALSGMGTEEDRRKTDEAGFDLHLVKPAKPDDLKRALRLLETESARE</sequence>
<name>A0A934VDN2_9BACT</name>
<keyword evidence="6" id="KW-1185">Reference proteome</keyword>
<organism evidence="5 6">
    <name type="scientific">Luteolibacter yonseiensis</name>
    <dbReference type="NCBI Taxonomy" id="1144680"/>
    <lineage>
        <taxon>Bacteria</taxon>
        <taxon>Pseudomonadati</taxon>
        <taxon>Verrucomicrobiota</taxon>
        <taxon>Verrucomicrobiia</taxon>
        <taxon>Verrucomicrobiales</taxon>
        <taxon>Verrucomicrobiaceae</taxon>
        <taxon>Luteolibacter</taxon>
    </lineage>
</organism>